<evidence type="ECO:0000313" key="17">
    <source>
        <dbReference type="Proteomes" id="UP000029224"/>
    </source>
</evidence>
<dbReference type="SUPFAM" id="SSF50494">
    <property type="entry name" value="Trypsin-like serine proteases"/>
    <property type="match status" value="1"/>
</dbReference>
<dbReference type="GO" id="GO:0006515">
    <property type="term" value="P:protein quality control for misfolded or incompletely synthesized proteins"/>
    <property type="evidence" value="ECO:0007669"/>
    <property type="project" value="TreeGrafter"/>
</dbReference>
<dbReference type="CDD" id="cd23084">
    <property type="entry name" value="cpPDZ2_DegP-like"/>
    <property type="match status" value="1"/>
</dbReference>
<evidence type="ECO:0000256" key="8">
    <source>
        <dbReference type="ARBA" id="ARBA00022801"/>
    </source>
</evidence>
<comment type="catalytic activity">
    <reaction evidence="1">
        <text>Acts on substrates that are at least partially unfolded. The cleavage site P1 residue is normally between a pair of hydrophobic residues, such as Val-|-Val.</text>
        <dbReference type="EC" id="3.4.21.107"/>
    </reaction>
</comment>
<comment type="caution">
    <text evidence="16">The sequence shown here is derived from an EMBL/GenBank/DDBJ whole genome shotgun (WGS) entry which is preliminary data.</text>
</comment>
<dbReference type="CDD" id="cd10839">
    <property type="entry name" value="cpPDZ1_DegP-like"/>
    <property type="match status" value="1"/>
</dbReference>
<dbReference type="GO" id="GO:0042597">
    <property type="term" value="C:periplasmic space"/>
    <property type="evidence" value="ECO:0007669"/>
    <property type="project" value="TreeGrafter"/>
</dbReference>
<dbReference type="InterPro" id="IPR001940">
    <property type="entry name" value="Peptidase_S1C"/>
</dbReference>
<feature type="active site" description="Charge relay system" evidence="12">
    <location>
        <position position="140"/>
    </location>
</feature>
<feature type="binding site" evidence="13">
    <location>
        <begin position="270"/>
        <end position="274"/>
    </location>
    <ligand>
        <name>substrate</name>
    </ligand>
</feature>
<evidence type="ECO:0000256" key="3">
    <source>
        <dbReference type="ARBA" id="ARBA00010541"/>
    </source>
</evidence>
<dbReference type="EMBL" id="BBMT01000010">
    <property type="protein sequence ID" value="GAL36335.1"/>
    <property type="molecule type" value="Genomic_DNA"/>
</dbReference>
<proteinExistence type="inferred from homology"/>
<dbReference type="Gene3D" id="2.40.10.120">
    <property type="match status" value="1"/>
</dbReference>
<evidence type="ECO:0000256" key="9">
    <source>
        <dbReference type="ARBA" id="ARBA00022825"/>
    </source>
</evidence>
<evidence type="ECO:0000256" key="13">
    <source>
        <dbReference type="PIRSR" id="PIRSR611782-2"/>
    </source>
</evidence>
<dbReference type="NCBIfam" id="TIGR02037">
    <property type="entry name" value="degP_htrA_DO"/>
    <property type="match status" value="1"/>
</dbReference>
<accession>A0A090T8N4</accession>
<dbReference type="Pfam" id="PF00595">
    <property type="entry name" value="PDZ"/>
    <property type="match status" value="2"/>
</dbReference>
<feature type="active site" description="Charge relay system" evidence="12">
    <location>
        <position position="215"/>
    </location>
</feature>
<comment type="subcellular location">
    <subcellularLocation>
        <location evidence="2">Cell envelope</location>
    </subcellularLocation>
</comment>
<keyword evidence="17" id="KW-1185">Reference proteome</keyword>
<dbReference type="InterPro" id="IPR001478">
    <property type="entry name" value="PDZ"/>
</dbReference>
<keyword evidence="7" id="KW-0677">Repeat</keyword>
<evidence type="ECO:0000256" key="12">
    <source>
        <dbReference type="PIRSR" id="PIRSR611782-1"/>
    </source>
</evidence>
<feature type="chain" id="PRO_5038487522" description="peptidase Do" evidence="14">
    <location>
        <begin position="28"/>
        <end position="456"/>
    </location>
</feature>
<evidence type="ECO:0000256" key="11">
    <source>
        <dbReference type="ARBA" id="ARBA00032850"/>
    </source>
</evidence>
<feature type="signal peptide" evidence="14">
    <location>
        <begin position="1"/>
        <end position="27"/>
    </location>
</feature>
<feature type="domain" description="PDZ" evidence="15">
    <location>
        <begin position="259"/>
        <end position="350"/>
    </location>
</feature>
<keyword evidence="9" id="KW-0720">Serine protease</keyword>
<feature type="binding site" evidence="13">
    <location>
        <position position="110"/>
    </location>
    <ligand>
        <name>substrate</name>
    </ligand>
</feature>
<dbReference type="InterPro" id="IPR009003">
    <property type="entry name" value="Peptidase_S1_PA"/>
</dbReference>
<evidence type="ECO:0000256" key="4">
    <source>
        <dbReference type="ARBA" id="ARBA00013035"/>
    </source>
</evidence>
<feature type="binding site" evidence="13">
    <location>
        <position position="58"/>
    </location>
    <ligand>
        <name>substrate</name>
    </ligand>
</feature>
<dbReference type="FunFam" id="2.30.42.10:FF:000037">
    <property type="entry name" value="Periplasmic serine endoprotease DegP-like"/>
    <property type="match status" value="1"/>
</dbReference>
<keyword evidence="8" id="KW-0378">Hydrolase</keyword>
<reference evidence="16 17" key="1">
    <citation type="submission" date="2014-09" db="EMBL/GenBank/DDBJ databases">
        <title>Vibrio maritimus JCM 19240. (C210) whole genome shotgun sequence.</title>
        <authorList>
            <person name="Sawabe T."/>
            <person name="Meirelles P."/>
            <person name="Nakanishi M."/>
            <person name="Sayaka M."/>
            <person name="Hattori M."/>
            <person name="Ohkuma M."/>
        </authorList>
    </citation>
    <scope>NUCLEOTIDE SEQUENCE [LARGE SCALE GENOMIC DNA]</scope>
    <source>
        <strain evidence="16 17">JCM 19240</strain>
    </source>
</reference>
<dbReference type="PANTHER" id="PTHR22939:SF129">
    <property type="entry name" value="SERINE PROTEASE HTRA2, MITOCHONDRIAL"/>
    <property type="match status" value="1"/>
</dbReference>
<evidence type="ECO:0000256" key="1">
    <source>
        <dbReference type="ARBA" id="ARBA00001772"/>
    </source>
</evidence>
<keyword evidence="5 16" id="KW-0645">Protease</keyword>
<dbReference type="FunFam" id="2.30.42.10:FF:000050">
    <property type="entry name" value="Periplasmic serine endoprotease DegP-like"/>
    <property type="match status" value="1"/>
</dbReference>
<dbReference type="PROSITE" id="PS50106">
    <property type="entry name" value="PDZ"/>
    <property type="match status" value="2"/>
</dbReference>
<evidence type="ECO:0000256" key="5">
    <source>
        <dbReference type="ARBA" id="ARBA00022670"/>
    </source>
</evidence>
<evidence type="ECO:0000256" key="7">
    <source>
        <dbReference type="ARBA" id="ARBA00022737"/>
    </source>
</evidence>
<dbReference type="GO" id="GO:0004252">
    <property type="term" value="F:serine-type endopeptidase activity"/>
    <property type="evidence" value="ECO:0007669"/>
    <property type="project" value="InterPro"/>
</dbReference>
<dbReference type="FunFam" id="2.40.10.10:FF:000001">
    <property type="entry name" value="Periplasmic serine protease DegS"/>
    <property type="match status" value="1"/>
</dbReference>
<feature type="binding site" evidence="13">
    <location>
        <position position="140"/>
    </location>
    <ligand>
        <name>substrate</name>
    </ligand>
</feature>
<dbReference type="SUPFAM" id="SSF50156">
    <property type="entry name" value="PDZ domain-like"/>
    <property type="match status" value="2"/>
</dbReference>
<dbReference type="GO" id="GO:0030313">
    <property type="term" value="C:cell envelope"/>
    <property type="evidence" value="ECO:0007669"/>
    <property type="project" value="UniProtKB-SubCell"/>
</dbReference>
<gene>
    <name evidence="16" type="ORF">JCM19240_1779</name>
</gene>
<dbReference type="SMART" id="SM00228">
    <property type="entry name" value="PDZ"/>
    <property type="match status" value="2"/>
</dbReference>
<name>A0A090T8N4_9VIBR</name>
<evidence type="ECO:0000313" key="16">
    <source>
        <dbReference type="EMBL" id="GAL36335.1"/>
    </source>
</evidence>
<dbReference type="InterPro" id="IPR036034">
    <property type="entry name" value="PDZ_sf"/>
</dbReference>
<feature type="active site" description="Charge relay system" evidence="12">
    <location>
        <position position="110"/>
    </location>
</feature>
<evidence type="ECO:0000256" key="14">
    <source>
        <dbReference type="SAM" id="SignalP"/>
    </source>
</evidence>
<feature type="binding site" evidence="13">
    <location>
        <begin position="213"/>
        <end position="215"/>
    </location>
    <ligand>
        <name>substrate</name>
    </ligand>
</feature>
<evidence type="ECO:0000256" key="2">
    <source>
        <dbReference type="ARBA" id="ARBA00004196"/>
    </source>
</evidence>
<feature type="domain" description="PDZ" evidence="15">
    <location>
        <begin position="356"/>
        <end position="448"/>
    </location>
</feature>
<dbReference type="EC" id="3.4.21.107" evidence="4"/>
<dbReference type="PANTHER" id="PTHR22939">
    <property type="entry name" value="SERINE PROTEASE FAMILY S1C HTRA-RELATED"/>
    <property type="match status" value="1"/>
</dbReference>
<evidence type="ECO:0000259" key="15">
    <source>
        <dbReference type="PROSITE" id="PS50106"/>
    </source>
</evidence>
<sequence length="456" mass="47908">MMKKPVLALTVLSLSLSAIIAPLPATAALPLSVNGEQLPSLAPMLEKVTPAVVSIAVEGTQVSRQQLPDQFRFFFGPDFPTEQLQERPFRGLGSGVVIDAKKGYIVTNYHVINGAEEIRIKLGDGREFDAELVGGDEMSDVALLKVDGAKNLTEIKVADSDELRVGDFTVAIGNPFGLGQTVTSGIVSALGRSGLNIENFENFIQTDAAINSGNSGGALVNLNGELIGINTAILGPNGGNVGIGFAIPSNMMTNLTDQIIEFGEVKRGMLGVQGGEVTSELAEALGYDSSKGAFVSQVVPDSAADKAGLEAGDIIVSVNGKKISTFSELRAKVATLGAGKTVTLGVIRDGKEKSFEATLKESTQSATRADKLHEGLTGAEFANTTSSDAIEGVKVTSVAEGSPAAQYELQKDDIIIGVNRSRVKNVAQLRKLLEKKPGVLALNIQRGDRTIYLVVR</sequence>
<dbReference type="Gene3D" id="2.30.42.10">
    <property type="match status" value="2"/>
</dbReference>
<dbReference type="Proteomes" id="UP000029224">
    <property type="component" value="Unassembled WGS sequence"/>
</dbReference>
<organism evidence="16 17">
    <name type="scientific">Vibrio maritimus</name>
    <dbReference type="NCBI Taxonomy" id="990268"/>
    <lineage>
        <taxon>Bacteria</taxon>
        <taxon>Pseudomonadati</taxon>
        <taxon>Pseudomonadota</taxon>
        <taxon>Gammaproteobacteria</taxon>
        <taxon>Vibrionales</taxon>
        <taxon>Vibrionaceae</taxon>
        <taxon>Vibrio</taxon>
    </lineage>
</organism>
<dbReference type="FunFam" id="2.40.10.120:FF:000001">
    <property type="entry name" value="Periplasmic serine endoprotease DegP-like"/>
    <property type="match status" value="1"/>
</dbReference>
<comment type="similarity">
    <text evidence="3">Belongs to the peptidase S1C family.</text>
</comment>
<evidence type="ECO:0000256" key="6">
    <source>
        <dbReference type="ARBA" id="ARBA00022729"/>
    </source>
</evidence>
<dbReference type="InterPro" id="IPR011782">
    <property type="entry name" value="Pept_S1C_Do"/>
</dbReference>
<reference evidence="16 17" key="2">
    <citation type="submission" date="2014-09" db="EMBL/GenBank/DDBJ databases">
        <authorList>
            <consortium name="NBRP consortium"/>
            <person name="Sawabe T."/>
            <person name="Meirelles P."/>
            <person name="Nakanishi M."/>
            <person name="Sayaka M."/>
            <person name="Hattori M."/>
            <person name="Ohkuma M."/>
        </authorList>
    </citation>
    <scope>NUCLEOTIDE SEQUENCE [LARGE SCALE GENOMIC DNA]</scope>
    <source>
        <strain evidence="16 17">JCM 19240</strain>
    </source>
</reference>
<dbReference type="PRINTS" id="PR00834">
    <property type="entry name" value="PROTEASES2C"/>
</dbReference>
<evidence type="ECO:0000256" key="10">
    <source>
        <dbReference type="ARBA" id="ARBA00023016"/>
    </source>
</evidence>
<protein>
    <recommendedName>
        <fullName evidence="4">peptidase Do</fullName>
        <ecNumber evidence="4">3.4.21.107</ecNumber>
    </recommendedName>
    <alternativeName>
        <fullName evidence="11">Protease Do</fullName>
    </alternativeName>
</protein>
<dbReference type="Pfam" id="PF13365">
    <property type="entry name" value="Trypsin_2"/>
    <property type="match status" value="1"/>
</dbReference>
<dbReference type="AlphaFoldDB" id="A0A090T8N4"/>
<keyword evidence="10" id="KW-0346">Stress response</keyword>
<keyword evidence="6 14" id="KW-0732">Signal</keyword>